<comment type="caution">
    <text evidence="2">The sequence shown here is derived from an EMBL/GenBank/DDBJ whole genome shotgun (WGS) entry which is preliminary data.</text>
</comment>
<gene>
    <name evidence="2" type="ORF">CJP73_00590</name>
</gene>
<sequence>MARKDKKGRNAKAEAKRIAHKHSPRKLTKNPGFDLENQAIQQILDNVIRLQTFLALRSKK</sequence>
<feature type="compositionally biased region" description="Basic residues" evidence="1">
    <location>
        <begin position="18"/>
        <end position="28"/>
    </location>
</feature>
<dbReference type="RefSeq" id="WP_119515204.1">
    <property type="nucleotide sequence ID" value="NZ_NQYH01000001.1"/>
</dbReference>
<dbReference type="AlphaFoldDB" id="A0A3A1YXT5"/>
<proteinExistence type="predicted"/>
<evidence type="ECO:0000313" key="2">
    <source>
        <dbReference type="EMBL" id="RIY41978.1"/>
    </source>
</evidence>
<dbReference type="EMBL" id="NQYH01000001">
    <property type="protein sequence ID" value="RIY41978.1"/>
    <property type="molecule type" value="Genomic_DNA"/>
</dbReference>
<reference evidence="2 3" key="1">
    <citation type="submission" date="2017-08" db="EMBL/GenBank/DDBJ databases">
        <title>Pusillimonas indicus sp. nov., a member of the family Alcaligenaceae isolated from surface seawater.</title>
        <authorList>
            <person name="Li J."/>
        </authorList>
    </citation>
    <scope>NUCLEOTIDE SEQUENCE [LARGE SCALE GENOMIC DNA]</scope>
    <source>
        <strain evidence="2 3">L52-1-41</strain>
    </source>
</reference>
<evidence type="ECO:0000256" key="1">
    <source>
        <dbReference type="SAM" id="MobiDB-lite"/>
    </source>
</evidence>
<feature type="region of interest" description="Disordered" evidence="1">
    <location>
        <begin position="1"/>
        <end position="32"/>
    </location>
</feature>
<feature type="compositionally biased region" description="Basic residues" evidence="1">
    <location>
        <begin position="1"/>
        <end position="10"/>
    </location>
</feature>
<organism evidence="2 3">
    <name type="scientific">Neopusillimonas maritima</name>
    <dbReference type="NCBI Taxonomy" id="2026239"/>
    <lineage>
        <taxon>Bacteria</taxon>
        <taxon>Pseudomonadati</taxon>
        <taxon>Pseudomonadota</taxon>
        <taxon>Betaproteobacteria</taxon>
        <taxon>Burkholderiales</taxon>
        <taxon>Alcaligenaceae</taxon>
        <taxon>Neopusillimonas</taxon>
    </lineage>
</organism>
<dbReference type="Proteomes" id="UP000266206">
    <property type="component" value="Unassembled WGS sequence"/>
</dbReference>
<evidence type="ECO:0000313" key="3">
    <source>
        <dbReference type="Proteomes" id="UP000266206"/>
    </source>
</evidence>
<name>A0A3A1YXT5_9BURK</name>
<accession>A0A3A1YXT5</accession>
<protein>
    <submittedName>
        <fullName evidence="2">Uncharacterized protein</fullName>
    </submittedName>
</protein>